<keyword evidence="1" id="KW-1133">Transmembrane helix</keyword>
<evidence type="ECO:0000313" key="2">
    <source>
        <dbReference type="EMBL" id="MBQ0934211.1"/>
    </source>
</evidence>
<reference evidence="2 3" key="1">
    <citation type="submission" date="2021-04" db="EMBL/GenBank/DDBJ databases">
        <title>The genome sequence of type strain Ideonella paludis KCTC 32238.</title>
        <authorList>
            <person name="Liu Y."/>
        </authorList>
    </citation>
    <scope>NUCLEOTIDE SEQUENCE [LARGE SCALE GENOMIC DNA]</scope>
    <source>
        <strain evidence="2 3">KCTC 32238</strain>
    </source>
</reference>
<keyword evidence="2" id="KW-0548">Nucleotidyltransferase</keyword>
<evidence type="ECO:0000256" key="1">
    <source>
        <dbReference type="SAM" id="Phobius"/>
    </source>
</evidence>
<feature type="transmembrane region" description="Helical" evidence="1">
    <location>
        <begin position="98"/>
        <end position="121"/>
    </location>
</feature>
<dbReference type="EMBL" id="JAGQDG010000001">
    <property type="protein sequence ID" value="MBQ0934211.1"/>
    <property type="molecule type" value="Genomic_DNA"/>
</dbReference>
<proteinExistence type="predicted"/>
<accession>A0ABS5DSU1</accession>
<feature type="transmembrane region" description="Helical" evidence="1">
    <location>
        <begin position="41"/>
        <end position="64"/>
    </location>
</feature>
<evidence type="ECO:0000313" key="3">
    <source>
        <dbReference type="Proteomes" id="UP000672097"/>
    </source>
</evidence>
<protein>
    <submittedName>
        <fullName evidence="2">Phosphopantetheine adenylyltransferase</fullName>
    </submittedName>
</protein>
<gene>
    <name evidence="2" type="ORF">KAK11_02645</name>
</gene>
<name>A0ABS5DSU1_9BURK</name>
<keyword evidence="1" id="KW-0812">Transmembrane</keyword>
<keyword evidence="3" id="KW-1185">Reference proteome</keyword>
<feature type="transmembrane region" description="Helical" evidence="1">
    <location>
        <begin position="71"/>
        <end position="92"/>
    </location>
</feature>
<dbReference type="Proteomes" id="UP000672097">
    <property type="component" value="Unassembled WGS sequence"/>
</dbReference>
<organism evidence="2 3">
    <name type="scientific">Ideonella paludis</name>
    <dbReference type="NCBI Taxonomy" id="1233411"/>
    <lineage>
        <taxon>Bacteria</taxon>
        <taxon>Pseudomonadati</taxon>
        <taxon>Pseudomonadota</taxon>
        <taxon>Betaproteobacteria</taxon>
        <taxon>Burkholderiales</taxon>
        <taxon>Sphaerotilaceae</taxon>
        <taxon>Ideonella</taxon>
    </lineage>
</organism>
<comment type="caution">
    <text evidence="2">The sequence shown here is derived from an EMBL/GenBank/DDBJ whole genome shotgun (WGS) entry which is preliminary data.</text>
</comment>
<keyword evidence="2" id="KW-0808">Transferase</keyword>
<dbReference type="GO" id="GO:0016779">
    <property type="term" value="F:nucleotidyltransferase activity"/>
    <property type="evidence" value="ECO:0007669"/>
    <property type="project" value="UniProtKB-KW"/>
</dbReference>
<keyword evidence="1" id="KW-0472">Membrane</keyword>
<sequence length="127" mass="12988">MTYLSLAALLIAGLIHLLPVAGVLGVTSLQRLYGATVADPNIAILLQHRAVLFGLLAALMLGALIMPAWRVLALALGLVSTSSFVLIALWVGSYNTEIGRVVAVDVVVSVVLAAGLLAAMVSGRSGA</sequence>